<reference evidence="11" key="1">
    <citation type="journal article" date="2013" name="Stand. Genomic Sci.">
        <title>Complete genome sequence of Desulfocapsa sulfexigens, a marine deltaproteobacterium specialized in disproportionating inorganic sulfur compounds.</title>
        <authorList>
            <person name="Finster K.W."/>
            <person name="Kjeldsen K.U."/>
            <person name="Kube M."/>
            <person name="Reinhardt R."/>
            <person name="Mussmann M."/>
            <person name="Amann R."/>
            <person name="Schreiber L."/>
        </authorList>
    </citation>
    <scope>NUCLEOTIDE SEQUENCE [LARGE SCALE GENOMIC DNA]</scope>
    <source>
        <strain evidence="11">DSM 10523 / SB164P1</strain>
    </source>
</reference>
<evidence type="ECO:0000256" key="3">
    <source>
        <dbReference type="ARBA" id="ARBA00022603"/>
    </source>
</evidence>
<feature type="domain" description="Ribosomal RNA adenine methylase transferase N-terminal" evidence="9">
    <location>
        <begin position="32"/>
        <end position="205"/>
    </location>
</feature>
<feature type="binding site" evidence="7 8">
    <location>
        <position position="25"/>
    </location>
    <ligand>
        <name>S-adenosyl-L-methionine</name>
        <dbReference type="ChEBI" id="CHEBI:59789"/>
    </ligand>
</feature>
<keyword evidence="3 7" id="KW-0489">Methyltransferase</keyword>
<dbReference type="HAMAP" id="MF_00607">
    <property type="entry name" value="16SrRNA_methyltr_A"/>
    <property type="match status" value="1"/>
</dbReference>
<dbReference type="InterPro" id="IPR001737">
    <property type="entry name" value="KsgA/Erm"/>
</dbReference>
<dbReference type="PROSITE" id="PS51689">
    <property type="entry name" value="SAM_RNA_A_N6_MT"/>
    <property type="match status" value="1"/>
</dbReference>
<evidence type="ECO:0000256" key="6">
    <source>
        <dbReference type="ARBA" id="ARBA00022884"/>
    </source>
</evidence>
<gene>
    <name evidence="7" type="primary">rsmA</name>
    <name evidence="7" type="synonym">ksgA</name>
    <name evidence="10" type="ordered locus">UWK_02627</name>
</gene>
<dbReference type="OrthoDB" id="9814755at2"/>
<dbReference type="InterPro" id="IPR011530">
    <property type="entry name" value="rRNA_adenine_dimethylase"/>
</dbReference>
<evidence type="ECO:0000313" key="10">
    <source>
        <dbReference type="EMBL" id="AGF79163.1"/>
    </source>
</evidence>
<dbReference type="PANTHER" id="PTHR11727:SF7">
    <property type="entry name" value="DIMETHYLADENOSINE TRANSFERASE-RELATED"/>
    <property type="match status" value="1"/>
</dbReference>
<dbReference type="EC" id="2.1.1.182" evidence="7"/>
<dbReference type="Pfam" id="PF00398">
    <property type="entry name" value="RrnaAD"/>
    <property type="match status" value="1"/>
</dbReference>
<dbReference type="Gene3D" id="1.10.8.100">
    <property type="entry name" value="Ribosomal RNA adenine dimethylase-like, domain 2"/>
    <property type="match status" value="1"/>
</dbReference>
<keyword evidence="11" id="KW-1185">Reference proteome</keyword>
<dbReference type="PANTHER" id="PTHR11727">
    <property type="entry name" value="DIMETHYLADENOSINE TRANSFERASE"/>
    <property type="match status" value="1"/>
</dbReference>
<dbReference type="AlphaFoldDB" id="M1P6S4"/>
<dbReference type="eggNOG" id="COG0030">
    <property type="taxonomic scope" value="Bacteria"/>
</dbReference>
<keyword evidence="4 7" id="KW-0808">Transferase</keyword>
<dbReference type="RefSeq" id="WP_015404849.1">
    <property type="nucleotide sequence ID" value="NC_020304.1"/>
</dbReference>
<keyword evidence="2 7" id="KW-0698">rRNA processing</keyword>
<evidence type="ECO:0000256" key="8">
    <source>
        <dbReference type="PROSITE-ProRule" id="PRU01026"/>
    </source>
</evidence>
<dbReference type="PATRIC" id="fig|1167006.5.peg.2845"/>
<dbReference type="GO" id="GO:0003723">
    <property type="term" value="F:RNA binding"/>
    <property type="evidence" value="ECO:0007669"/>
    <property type="project" value="UniProtKB-UniRule"/>
</dbReference>
<dbReference type="InterPro" id="IPR020596">
    <property type="entry name" value="rRNA_Ade_Mease_Trfase_CS"/>
</dbReference>
<evidence type="ECO:0000256" key="4">
    <source>
        <dbReference type="ARBA" id="ARBA00022679"/>
    </source>
</evidence>
<evidence type="ECO:0000256" key="1">
    <source>
        <dbReference type="ARBA" id="ARBA00022490"/>
    </source>
</evidence>
<dbReference type="Gene3D" id="3.40.50.150">
    <property type="entry name" value="Vaccinia Virus protein VP39"/>
    <property type="match status" value="1"/>
</dbReference>
<name>M1P6S4_DESSD</name>
<comment type="catalytic activity">
    <reaction evidence="7">
        <text>adenosine(1518)/adenosine(1519) in 16S rRNA + 4 S-adenosyl-L-methionine = N(6)-dimethyladenosine(1518)/N(6)-dimethyladenosine(1519) in 16S rRNA + 4 S-adenosyl-L-homocysteine + 4 H(+)</text>
        <dbReference type="Rhea" id="RHEA:19609"/>
        <dbReference type="Rhea" id="RHEA-COMP:10232"/>
        <dbReference type="Rhea" id="RHEA-COMP:10233"/>
        <dbReference type="ChEBI" id="CHEBI:15378"/>
        <dbReference type="ChEBI" id="CHEBI:57856"/>
        <dbReference type="ChEBI" id="CHEBI:59789"/>
        <dbReference type="ChEBI" id="CHEBI:74411"/>
        <dbReference type="ChEBI" id="CHEBI:74493"/>
        <dbReference type="EC" id="2.1.1.182"/>
    </reaction>
</comment>
<dbReference type="CDD" id="cd02440">
    <property type="entry name" value="AdoMet_MTases"/>
    <property type="match status" value="1"/>
</dbReference>
<feature type="binding site" evidence="7 8">
    <location>
        <position position="98"/>
    </location>
    <ligand>
        <name>S-adenosyl-L-methionine</name>
        <dbReference type="ChEBI" id="CHEBI:59789"/>
    </ligand>
</feature>
<dbReference type="InterPro" id="IPR029063">
    <property type="entry name" value="SAM-dependent_MTases_sf"/>
</dbReference>
<evidence type="ECO:0000256" key="5">
    <source>
        <dbReference type="ARBA" id="ARBA00022691"/>
    </source>
</evidence>
<keyword evidence="5 7" id="KW-0949">S-adenosyl-L-methionine</keyword>
<sequence>MTRYGETRKSLREENLAPKKQLGQNFLVNRATAEAVARCGPITESDIIIEVGVGLGALTQPIANRASQVIGLEVDSGIVRFHQEKEDLPANVTLIHQDILKADFEELYKLSKGPLKIMANLPYSISNPFLFTLIANQEKMDWATIMLQKEVADRLTAEPGTKQYGIPTVLLKSCATVKSLLTLKPAEFHPRPKIDSIVVFIDFSATEAIGSRIYDRLLFQKIVRAAFSQRRKTLLNTLTGGGFFKEIANGDKKKEKELTRDCIKKSGLSPGTRAETLDLDAFIDLTQTFTQTITA</sequence>
<feature type="binding site" evidence="7 8">
    <location>
        <position position="52"/>
    </location>
    <ligand>
        <name>S-adenosyl-L-methionine</name>
        <dbReference type="ChEBI" id="CHEBI:59789"/>
    </ligand>
</feature>
<dbReference type="SMART" id="SM00650">
    <property type="entry name" value="rADc"/>
    <property type="match status" value="1"/>
</dbReference>
<comment type="similarity">
    <text evidence="7">Belongs to the class I-like SAM-binding methyltransferase superfamily. rRNA adenine N(6)-methyltransferase family. RsmA subfamily.</text>
</comment>
<dbReference type="InterPro" id="IPR023165">
    <property type="entry name" value="rRNA_Ade_diMease-like_C"/>
</dbReference>
<dbReference type="InterPro" id="IPR020598">
    <property type="entry name" value="rRNA_Ade_methylase_Trfase_N"/>
</dbReference>
<comment type="function">
    <text evidence="7">Specifically dimethylates two adjacent adenosines (A1518 and A1519) in the loop of a conserved hairpin near the 3'-end of 16S rRNA in the 30S particle. May play a critical role in biogenesis of 30S subunits.</text>
</comment>
<evidence type="ECO:0000259" key="9">
    <source>
        <dbReference type="SMART" id="SM00650"/>
    </source>
</evidence>
<dbReference type="HOGENOM" id="CLU_041220_0_1_7"/>
<comment type="subcellular location">
    <subcellularLocation>
        <location evidence="7">Cytoplasm</location>
    </subcellularLocation>
</comment>
<evidence type="ECO:0000256" key="2">
    <source>
        <dbReference type="ARBA" id="ARBA00022552"/>
    </source>
</evidence>
<proteinExistence type="inferred from homology"/>
<feature type="binding site" evidence="7 8">
    <location>
        <position position="120"/>
    </location>
    <ligand>
        <name>S-adenosyl-L-methionine</name>
        <dbReference type="ChEBI" id="CHEBI:59789"/>
    </ligand>
</feature>
<dbReference type="Proteomes" id="UP000011721">
    <property type="component" value="Chromosome"/>
</dbReference>
<dbReference type="GO" id="GO:0052908">
    <property type="term" value="F:16S rRNA (adenine(1518)-N(6)/adenine(1519)-N(6))-dimethyltransferase activity"/>
    <property type="evidence" value="ECO:0007669"/>
    <property type="project" value="UniProtKB-EC"/>
</dbReference>
<organism evidence="10 11">
    <name type="scientific">Desulfocapsa sulfexigens (strain DSM 10523 / SB164P1)</name>
    <dbReference type="NCBI Taxonomy" id="1167006"/>
    <lineage>
        <taxon>Bacteria</taxon>
        <taxon>Pseudomonadati</taxon>
        <taxon>Thermodesulfobacteriota</taxon>
        <taxon>Desulfobulbia</taxon>
        <taxon>Desulfobulbales</taxon>
        <taxon>Desulfocapsaceae</taxon>
        <taxon>Desulfocapsa</taxon>
    </lineage>
</organism>
<protein>
    <recommendedName>
        <fullName evidence="7">Ribosomal RNA small subunit methyltransferase A</fullName>
        <ecNumber evidence="7">2.1.1.182</ecNumber>
    </recommendedName>
    <alternativeName>
        <fullName evidence="7">16S rRNA (adenine(1518)-N(6)/adenine(1519)-N(6))-dimethyltransferase</fullName>
    </alternativeName>
    <alternativeName>
        <fullName evidence="7">16S rRNA dimethyladenosine transferase</fullName>
    </alternativeName>
    <alternativeName>
        <fullName evidence="7">16S rRNA dimethylase</fullName>
    </alternativeName>
    <alternativeName>
        <fullName evidence="7">S-adenosylmethionine-6-N', N'-adenosyl(rRNA) dimethyltransferase</fullName>
    </alternativeName>
</protein>
<feature type="binding site" evidence="7 8">
    <location>
        <position position="73"/>
    </location>
    <ligand>
        <name>S-adenosyl-L-methionine</name>
        <dbReference type="ChEBI" id="CHEBI:59789"/>
    </ligand>
</feature>
<dbReference type="KEGG" id="dsf:UWK_02627"/>
<feature type="binding site" evidence="7 8">
    <location>
        <position position="27"/>
    </location>
    <ligand>
        <name>S-adenosyl-L-methionine</name>
        <dbReference type="ChEBI" id="CHEBI:59789"/>
    </ligand>
</feature>
<accession>M1P6S4</accession>
<evidence type="ECO:0000256" key="7">
    <source>
        <dbReference type="HAMAP-Rule" id="MF_00607"/>
    </source>
</evidence>
<dbReference type="PROSITE" id="PS01131">
    <property type="entry name" value="RRNA_A_DIMETH"/>
    <property type="match status" value="1"/>
</dbReference>
<dbReference type="GO" id="GO:0005829">
    <property type="term" value="C:cytosol"/>
    <property type="evidence" value="ECO:0007669"/>
    <property type="project" value="TreeGrafter"/>
</dbReference>
<keyword evidence="6 7" id="KW-0694">RNA-binding</keyword>
<dbReference type="SUPFAM" id="SSF53335">
    <property type="entry name" value="S-adenosyl-L-methionine-dependent methyltransferases"/>
    <property type="match status" value="1"/>
</dbReference>
<keyword evidence="1 7" id="KW-0963">Cytoplasm</keyword>
<dbReference type="STRING" id="1167006.UWK_02627"/>
<evidence type="ECO:0000313" key="11">
    <source>
        <dbReference type="Proteomes" id="UP000011721"/>
    </source>
</evidence>
<dbReference type="NCBIfam" id="TIGR00755">
    <property type="entry name" value="ksgA"/>
    <property type="match status" value="1"/>
</dbReference>
<dbReference type="EMBL" id="CP003985">
    <property type="protein sequence ID" value="AGF79163.1"/>
    <property type="molecule type" value="Genomic_DNA"/>
</dbReference>